<sequence>MFVTLFPSQIAASEAVPPPYTGNPLRLCGSDLWLIYQEIGFALGVVQPLNNWLSGELDELYPSIQNLICMGLHLLLFIVQSIFLLSLPFCVILPMGWVIVYVVAVLSFTAAVSRILNGPGDFLTSNVDISSDKEHEKECWLFLNGVSVGRHWLQSNVNRLALTFRRPVKGVHNRTNGIIFDLFQCMIERNFCYATDDTRTSYVLIKEALLDDKYEKVVLILHSQGGIQGGLILDWLLDEVPQDLLQQLEIYTFGNAANHFNNPHRNLASMKAAQARRGSRPKDNAVRYIEHYAASGDFVARWGVLNFTSMKNRYMGRVFTRPGQGHLLNQHYLNCMFPLGPDQRVLETNDFMEMELKVSEDDTRSHAREADWFSLYGRGAETEEDVATLEDINSPIQSLQNSSFGSAFESNRLQTTRKVKDYSRLWLYRDGGSPPS</sequence>
<evidence type="ECO:0000313" key="3">
    <source>
        <dbReference type="Proteomes" id="UP000250140"/>
    </source>
</evidence>
<evidence type="ECO:0000256" key="1">
    <source>
        <dbReference type="SAM" id="Phobius"/>
    </source>
</evidence>
<dbReference type="Proteomes" id="UP000250140">
    <property type="component" value="Unassembled WGS sequence"/>
</dbReference>
<dbReference type="PANTHER" id="PTHR42044:SF2">
    <property type="entry name" value="DUF676 DOMAIN-CONTAINING PROTEIN"/>
    <property type="match status" value="1"/>
</dbReference>
<accession>A0A8E2JQQ5</accession>
<keyword evidence="1" id="KW-0472">Membrane</keyword>
<evidence type="ECO:0000313" key="2">
    <source>
        <dbReference type="EMBL" id="OCL05584.1"/>
    </source>
</evidence>
<keyword evidence="3" id="KW-1185">Reference proteome</keyword>
<protein>
    <submittedName>
        <fullName evidence="2">Uncharacterized protein</fullName>
    </submittedName>
</protein>
<dbReference type="EMBL" id="KV750251">
    <property type="protein sequence ID" value="OCL05584.1"/>
    <property type="molecule type" value="Genomic_DNA"/>
</dbReference>
<dbReference type="OrthoDB" id="202545at2759"/>
<gene>
    <name evidence="2" type="ORF">AOQ84DRAFT_298601</name>
</gene>
<feature type="transmembrane region" description="Helical" evidence="1">
    <location>
        <begin position="67"/>
        <end position="89"/>
    </location>
</feature>
<dbReference type="AlphaFoldDB" id="A0A8E2JQQ5"/>
<keyword evidence="1" id="KW-1133">Transmembrane helix</keyword>
<name>A0A8E2JQQ5_9PEZI</name>
<keyword evidence="1" id="KW-0812">Transmembrane</keyword>
<dbReference type="PANTHER" id="PTHR42044">
    <property type="entry name" value="DUF676 DOMAIN-CONTAINING PROTEIN-RELATED"/>
    <property type="match status" value="1"/>
</dbReference>
<reference evidence="2 3" key="1">
    <citation type="journal article" date="2016" name="Nat. Commun.">
        <title>Ectomycorrhizal ecology is imprinted in the genome of the dominant symbiotic fungus Cenococcum geophilum.</title>
        <authorList>
            <consortium name="DOE Joint Genome Institute"/>
            <person name="Peter M."/>
            <person name="Kohler A."/>
            <person name="Ohm R.A."/>
            <person name="Kuo A."/>
            <person name="Krutzmann J."/>
            <person name="Morin E."/>
            <person name="Arend M."/>
            <person name="Barry K.W."/>
            <person name="Binder M."/>
            <person name="Choi C."/>
            <person name="Clum A."/>
            <person name="Copeland A."/>
            <person name="Grisel N."/>
            <person name="Haridas S."/>
            <person name="Kipfer T."/>
            <person name="LaButti K."/>
            <person name="Lindquist E."/>
            <person name="Lipzen A."/>
            <person name="Maire R."/>
            <person name="Meier B."/>
            <person name="Mihaltcheva S."/>
            <person name="Molinier V."/>
            <person name="Murat C."/>
            <person name="Poggeler S."/>
            <person name="Quandt C.A."/>
            <person name="Sperisen C."/>
            <person name="Tritt A."/>
            <person name="Tisserant E."/>
            <person name="Crous P.W."/>
            <person name="Henrissat B."/>
            <person name="Nehls U."/>
            <person name="Egli S."/>
            <person name="Spatafora J.W."/>
            <person name="Grigoriev I.V."/>
            <person name="Martin F.M."/>
        </authorList>
    </citation>
    <scope>NUCLEOTIDE SEQUENCE [LARGE SCALE GENOMIC DNA]</scope>
    <source>
        <strain evidence="2 3">CBS 207.34</strain>
    </source>
</reference>
<organism evidence="2 3">
    <name type="scientific">Glonium stellatum</name>
    <dbReference type="NCBI Taxonomy" id="574774"/>
    <lineage>
        <taxon>Eukaryota</taxon>
        <taxon>Fungi</taxon>
        <taxon>Dikarya</taxon>
        <taxon>Ascomycota</taxon>
        <taxon>Pezizomycotina</taxon>
        <taxon>Dothideomycetes</taxon>
        <taxon>Pleosporomycetidae</taxon>
        <taxon>Gloniales</taxon>
        <taxon>Gloniaceae</taxon>
        <taxon>Glonium</taxon>
    </lineage>
</organism>
<proteinExistence type="predicted"/>
<feature type="transmembrane region" description="Helical" evidence="1">
    <location>
        <begin position="95"/>
        <end position="116"/>
    </location>
</feature>